<name>A0ABC8SJY6_9AQUA</name>
<gene>
    <name evidence="2" type="ORF">ILEXP_LOCUS23777</name>
</gene>
<evidence type="ECO:0000256" key="1">
    <source>
        <dbReference type="SAM" id="MobiDB-lite"/>
    </source>
</evidence>
<sequence length="113" mass="12473">MERTTNQTNRKQDFKPCKQNPLGVHSKGTSKSLRHRVICVEAGNLNDGTPTDNQPLLDLRGMDEAGSRMEVQVSVIQITEEEILAFIEVATEPATEIPDPASNEGDEPTTRIN</sequence>
<feature type="region of interest" description="Disordered" evidence="1">
    <location>
        <begin position="90"/>
        <end position="113"/>
    </location>
</feature>
<evidence type="ECO:0000313" key="2">
    <source>
        <dbReference type="EMBL" id="CAK9155368.1"/>
    </source>
</evidence>
<comment type="caution">
    <text evidence="2">The sequence shown here is derived from an EMBL/GenBank/DDBJ whole genome shotgun (WGS) entry which is preliminary data.</text>
</comment>
<feature type="region of interest" description="Disordered" evidence="1">
    <location>
        <begin position="1"/>
        <end position="30"/>
    </location>
</feature>
<dbReference type="Proteomes" id="UP001642360">
    <property type="component" value="Unassembled WGS sequence"/>
</dbReference>
<dbReference type="EMBL" id="CAUOFW020002696">
    <property type="protein sequence ID" value="CAK9155368.1"/>
    <property type="molecule type" value="Genomic_DNA"/>
</dbReference>
<proteinExistence type="predicted"/>
<evidence type="ECO:0000313" key="3">
    <source>
        <dbReference type="Proteomes" id="UP001642360"/>
    </source>
</evidence>
<accession>A0ABC8SJY6</accession>
<protein>
    <submittedName>
        <fullName evidence="2">Uncharacterized protein</fullName>
    </submittedName>
</protein>
<keyword evidence="3" id="KW-1185">Reference proteome</keyword>
<dbReference type="AlphaFoldDB" id="A0ABC8SJY6"/>
<organism evidence="2 3">
    <name type="scientific">Ilex paraguariensis</name>
    <name type="common">yerba mate</name>
    <dbReference type="NCBI Taxonomy" id="185542"/>
    <lineage>
        <taxon>Eukaryota</taxon>
        <taxon>Viridiplantae</taxon>
        <taxon>Streptophyta</taxon>
        <taxon>Embryophyta</taxon>
        <taxon>Tracheophyta</taxon>
        <taxon>Spermatophyta</taxon>
        <taxon>Magnoliopsida</taxon>
        <taxon>eudicotyledons</taxon>
        <taxon>Gunneridae</taxon>
        <taxon>Pentapetalae</taxon>
        <taxon>asterids</taxon>
        <taxon>campanulids</taxon>
        <taxon>Aquifoliales</taxon>
        <taxon>Aquifoliaceae</taxon>
        <taxon>Ilex</taxon>
    </lineage>
</organism>
<reference evidence="2 3" key="1">
    <citation type="submission" date="2024-02" db="EMBL/GenBank/DDBJ databases">
        <authorList>
            <person name="Vignale AGUSTIN F."/>
            <person name="Sosa J E."/>
            <person name="Modenutti C."/>
        </authorList>
    </citation>
    <scope>NUCLEOTIDE SEQUENCE [LARGE SCALE GENOMIC DNA]</scope>
</reference>